<gene>
    <name evidence="1" type="ORF">LOK49_LG08G01526</name>
</gene>
<evidence type="ECO:0000313" key="1">
    <source>
        <dbReference type="EMBL" id="KAI8004416.1"/>
    </source>
</evidence>
<dbReference type="EMBL" id="CM045766">
    <property type="protein sequence ID" value="KAI8004416.1"/>
    <property type="molecule type" value="Genomic_DNA"/>
</dbReference>
<organism evidence="1 2">
    <name type="scientific">Camellia lanceoleosa</name>
    <dbReference type="NCBI Taxonomy" id="1840588"/>
    <lineage>
        <taxon>Eukaryota</taxon>
        <taxon>Viridiplantae</taxon>
        <taxon>Streptophyta</taxon>
        <taxon>Embryophyta</taxon>
        <taxon>Tracheophyta</taxon>
        <taxon>Spermatophyta</taxon>
        <taxon>Magnoliopsida</taxon>
        <taxon>eudicotyledons</taxon>
        <taxon>Gunneridae</taxon>
        <taxon>Pentapetalae</taxon>
        <taxon>asterids</taxon>
        <taxon>Ericales</taxon>
        <taxon>Theaceae</taxon>
        <taxon>Camellia</taxon>
    </lineage>
</organism>
<sequence>MKTSNNAPPESHESSCLKETAPRASSLGLSLSLPPTFRRVSLSLSLSLHVYTHSIYIYIYLYLYVYVYVHTHHALFATLLQTINHCRVSISEHYSASNLFPGMLS</sequence>
<reference evidence="1 2" key="1">
    <citation type="journal article" date="2022" name="Plant J.">
        <title>Chromosome-level genome of Camellia lanceoleosa provides a valuable resource for understanding genome evolution and self-incompatibility.</title>
        <authorList>
            <person name="Gong W."/>
            <person name="Xiao S."/>
            <person name="Wang L."/>
            <person name="Liao Z."/>
            <person name="Chang Y."/>
            <person name="Mo W."/>
            <person name="Hu G."/>
            <person name="Li W."/>
            <person name="Zhao G."/>
            <person name="Zhu H."/>
            <person name="Hu X."/>
            <person name="Ji K."/>
            <person name="Xiang X."/>
            <person name="Song Q."/>
            <person name="Yuan D."/>
            <person name="Jin S."/>
            <person name="Zhang L."/>
        </authorList>
    </citation>
    <scope>NUCLEOTIDE SEQUENCE [LARGE SCALE GENOMIC DNA]</scope>
    <source>
        <strain evidence="1">SQ_2022a</strain>
    </source>
</reference>
<name>A0ACC0GWD6_9ERIC</name>
<accession>A0ACC0GWD6</accession>
<evidence type="ECO:0000313" key="2">
    <source>
        <dbReference type="Proteomes" id="UP001060215"/>
    </source>
</evidence>
<proteinExistence type="predicted"/>
<dbReference type="Proteomes" id="UP001060215">
    <property type="component" value="Chromosome 9"/>
</dbReference>
<comment type="caution">
    <text evidence="1">The sequence shown here is derived from an EMBL/GenBank/DDBJ whole genome shotgun (WGS) entry which is preliminary data.</text>
</comment>
<protein>
    <submittedName>
        <fullName evidence="1">Uncharacterized protein</fullName>
    </submittedName>
</protein>
<keyword evidence="2" id="KW-1185">Reference proteome</keyword>